<reference evidence="4" key="1">
    <citation type="submission" date="2016-06" db="UniProtKB">
        <authorList>
            <consortium name="WormBaseParasite"/>
        </authorList>
    </citation>
    <scope>IDENTIFICATION</scope>
</reference>
<organism evidence="4">
    <name type="scientific">Soboliphyme baturini</name>
    <dbReference type="NCBI Taxonomy" id="241478"/>
    <lineage>
        <taxon>Eukaryota</taxon>
        <taxon>Metazoa</taxon>
        <taxon>Ecdysozoa</taxon>
        <taxon>Nematoda</taxon>
        <taxon>Enoplea</taxon>
        <taxon>Dorylaimia</taxon>
        <taxon>Dioctophymatida</taxon>
        <taxon>Dioctophymatoidea</taxon>
        <taxon>Soboliphymatidae</taxon>
        <taxon>Soboliphyme</taxon>
    </lineage>
</organism>
<evidence type="ECO:0000256" key="1">
    <source>
        <dbReference type="SAM" id="SignalP"/>
    </source>
</evidence>
<sequence length="162" mass="16241">MLSVAALTLLVCFAHGRTIGDTIEGGTNDVMDESQSININVEPGGGLVNAYGPPCTTCGGQVVPIGQRPLQPMRPQCYPNCGGPGPVVIPGGGPRPVIPGGGPGPVVIPGGGPRPVIPGGGPGPVIPNRNMRPSCYPNCNMPQRQPCYPNCGGGGSVIAISQ</sequence>
<feature type="signal peptide" evidence="1">
    <location>
        <begin position="1"/>
        <end position="16"/>
    </location>
</feature>
<feature type="chain" id="PRO_5043140236" evidence="1">
    <location>
        <begin position="17"/>
        <end position="162"/>
    </location>
</feature>
<proteinExistence type="predicted"/>
<evidence type="ECO:0000313" key="2">
    <source>
        <dbReference type="EMBL" id="VDP12096.1"/>
    </source>
</evidence>
<evidence type="ECO:0000313" key="4">
    <source>
        <dbReference type="WBParaSite" id="SBAD_0000742201-mRNA-1"/>
    </source>
</evidence>
<dbReference type="Proteomes" id="UP000270296">
    <property type="component" value="Unassembled WGS sequence"/>
</dbReference>
<keyword evidence="1" id="KW-0732">Signal</keyword>
<gene>
    <name evidence="2" type="ORF">SBAD_LOCUS7155</name>
</gene>
<name>A0A183IU58_9BILA</name>
<dbReference type="AlphaFoldDB" id="A0A183IU58"/>
<protein>
    <submittedName>
        <fullName evidence="4">Secreted protein</fullName>
    </submittedName>
</protein>
<dbReference type="WBParaSite" id="SBAD_0000742201-mRNA-1">
    <property type="protein sequence ID" value="SBAD_0000742201-mRNA-1"/>
    <property type="gene ID" value="SBAD_0000742201"/>
</dbReference>
<reference evidence="2 3" key="2">
    <citation type="submission" date="2018-11" db="EMBL/GenBank/DDBJ databases">
        <authorList>
            <consortium name="Pathogen Informatics"/>
        </authorList>
    </citation>
    <scope>NUCLEOTIDE SEQUENCE [LARGE SCALE GENOMIC DNA]</scope>
</reference>
<dbReference type="EMBL" id="UZAM01010371">
    <property type="protein sequence ID" value="VDP12096.1"/>
    <property type="molecule type" value="Genomic_DNA"/>
</dbReference>
<keyword evidence="3" id="KW-1185">Reference proteome</keyword>
<evidence type="ECO:0000313" key="3">
    <source>
        <dbReference type="Proteomes" id="UP000270296"/>
    </source>
</evidence>
<accession>A0A183IU58</accession>